<keyword evidence="2" id="KW-1185">Reference proteome</keyword>
<accession>A0ABQ8JSR0</accession>
<proteinExistence type="predicted"/>
<dbReference type="EMBL" id="NJHN03000017">
    <property type="protein sequence ID" value="KAH9425653.1"/>
    <property type="molecule type" value="Genomic_DNA"/>
</dbReference>
<gene>
    <name evidence="1" type="ORF">DERP_004869</name>
</gene>
<organism evidence="1 2">
    <name type="scientific">Dermatophagoides pteronyssinus</name>
    <name type="common">European house dust mite</name>
    <dbReference type="NCBI Taxonomy" id="6956"/>
    <lineage>
        <taxon>Eukaryota</taxon>
        <taxon>Metazoa</taxon>
        <taxon>Ecdysozoa</taxon>
        <taxon>Arthropoda</taxon>
        <taxon>Chelicerata</taxon>
        <taxon>Arachnida</taxon>
        <taxon>Acari</taxon>
        <taxon>Acariformes</taxon>
        <taxon>Sarcoptiformes</taxon>
        <taxon>Astigmata</taxon>
        <taxon>Psoroptidia</taxon>
        <taxon>Analgoidea</taxon>
        <taxon>Pyroglyphidae</taxon>
        <taxon>Dermatophagoidinae</taxon>
        <taxon>Dermatophagoides</taxon>
    </lineage>
</organism>
<comment type="caution">
    <text evidence="1">The sequence shown here is derived from an EMBL/GenBank/DDBJ whole genome shotgun (WGS) entry which is preliminary data.</text>
</comment>
<reference evidence="1 2" key="2">
    <citation type="journal article" date="2022" name="Mol. Biol. Evol.">
        <title>Comparative Genomics Reveals Insights into the Divergent Evolution of Astigmatic Mites and Household Pest Adaptations.</title>
        <authorList>
            <person name="Xiong Q."/>
            <person name="Wan A.T."/>
            <person name="Liu X."/>
            <person name="Fung C.S."/>
            <person name="Xiao X."/>
            <person name="Malainual N."/>
            <person name="Hou J."/>
            <person name="Wang L."/>
            <person name="Wang M."/>
            <person name="Yang K.Y."/>
            <person name="Cui Y."/>
            <person name="Leung E.L."/>
            <person name="Nong W."/>
            <person name="Shin S.K."/>
            <person name="Au S.W."/>
            <person name="Jeong K.Y."/>
            <person name="Chew F.T."/>
            <person name="Hui J.H."/>
            <person name="Leung T.F."/>
            <person name="Tungtrongchitr A."/>
            <person name="Zhong N."/>
            <person name="Liu Z."/>
            <person name="Tsui S.K."/>
        </authorList>
    </citation>
    <scope>NUCLEOTIDE SEQUENCE [LARGE SCALE GENOMIC DNA]</scope>
    <source>
        <strain evidence="1">Derp</strain>
    </source>
</reference>
<reference evidence="1 2" key="1">
    <citation type="journal article" date="2018" name="J. Allergy Clin. Immunol.">
        <title>High-quality assembly of Dermatophagoides pteronyssinus genome and transcriptome reveals a wide range of novel allergens.</title>
        <authorList>
            <person name="Liu X.Y."/>
            <person name="Yang K.Y."/>
            <person name="Wang M.Q."/>
            <person name="Kwok J.S."/>
            <person name="Zeng X."/>
            <person name="Yang Z."/>
            <person name="Xiao X.J."/>
            <person name="Lau C.P."/>
            <person name="Li Y."/>
            <person name="Huang Z.M."/>
            <person name="Ba J.G."/>
            <person name="Yim A.K."/>
            <person name="Ouyang C.Y."/>
            <person name="Ngai S.M."/>
            <person name="Chan T.F."/>
            <person name="Leung E.L."/>
            <person name="Liu L."/>
            <person name="Liu Z.G."/>
            <person name="Tsui S.K."/>
        </authorList>
    </citation>
    <scope>NUCLEOTIDE SEQUENCE [LARGE SCALE GENOMIC DNA]</scope>
    <source>
        <strain evidence="1">Derp</strain>
    </source>
</reference>
<name>A0ABQ8JSR0_DERPT</name>
<sequence length="69" mass="8108">MISYIIDQASFYYIGITYQRQILGQTNEYRCGQCIPNEIKAQQFEQSFRESKAYRLHPSPEPTNSVNEI</sequence>
<dbReference type="Proteomes" id="UP000887458">
    <property type="component" value="Unassembled WGS sequence"/>
</dbReference>
<evidence type="ECO:0000313" key="1">
    <source>
        <dbReference type="EMBL" id="KAH9425653.1"/>
    </source>
</evidence>
<evidence type="ECO:0000313" key="2">
    <source>
        <dbReference type="Proteomes" id="UP000887458"/>
    </source>
</evidence>
<protein>
    <submittedName>
        <fullName evidence="1">Uncharacterized protein</fullName>
    </submittedName>
</protein>